<dbReference type="SUPFAM" id="SSF51735">
    <property type="entry name" value="NAD(P)-binding Rossmann-fold domains"/>
    <property type="match status" value="1"/>
</dbReference>
<dbReference type="Gene3D" id="3.90.25.10">
    <property type="entry name" value="UDP-galactose 4-epimerase, domain 1"/>
    <property type="match status" value="1"/>
</dbReference>
<dbReference type="EMBL" id="LAZR01000096">
    <property type="protein sequence ID" value="KKN92195.1"/>
    <property type="molecule type" value="Genomic_DNA"/>
</dbReference>
<sequence>MIVITGATGQLGRLVIASLLKKVPAASLVAAVRDVEKAQDLAELGVEIRQADYDRPESWDAALHGAEKVLLISSSEVGKRKAQHQAVIDAAKRAGVKLLAYTSILHADSSVLGLADEHRETEAALNASGLPFVLLRNGWYTENYTHGVPTALSLGAVYGCAGEGRIASAGRADYADAAAAVLTSDGQAGKVYELAGDTAYTLSELAAEIGRQSGKSIDYVNLSEAEYTKVLLEAGLPEAFAKLLSDSDAGVAKGALFDDGKQLSQLIGRPTLSLEAAVKAAL</sequence>
<gene>
    <name evidence="2" type="ORF">LCGC14_0210080</name>
</gene>
<dbReference type="InterPro" id="IPR016040">
    <property type="entry name" value="NAD(P)-bd_dom"/>
</dbReference>
<dbReference type="PANTHER" id="PTHR47129:SF1">
    <property type="entry name" value="NMRA-LIKE DOMAIN-CONTAINING PROTEIN"/>
    <property type="match status" value="1"/>
</dbReference>
<dbReference type="Gene3D" id="3.40.50.720">
    <property type="entry name" value="NAD(P)-binding Rossmann-like Domain"/>
    <property type="match status" value="1"/>
</dbReference>
<reference evidence="2" key="1">
    <citation type="journal article" date="2015" name="Nature">
        <title>Complex archaea that bridge the gap between prokaryotes and eukaryotes.</title>
        <authorList>
            <person name="Spang A."/>
            <person name="Saw J.H."/>
            <person name="Jorgensen S.L."/>
            <person name="Zaremba-Niedzwiedzka K."/>
            <person name="Martijn J."/>
            <person name="Lind A.E."/>
            <person name="van Eijk R."/>
            <person name="Schleper C."/>
            <person name="Guy L."/>
            <person name="Ettema T.J."/>
        </authorList>
    </citation>
    <scope>NUCLEOTIDE SEQUENCE</scope>
</reference>
<dbReference type="AlphaFoldDB" id="A0A0F9UG43"/>
<dbReference type="CDD" id="cd05269">
    <property type="entry name" value="TMR_SDR_a"/>
    <property type="match status" value="1"/>
</dbReference>
<proteinExistence type="predicted"/>
<dbReference type="InterPro" id="IPR036291">
    <property type="entry name" value="NAD(P)-bd_dom_sf"/>
</dbReference>
<accession>A0A0F9UG43</accession>
<name>A0A0F9UG43_9ZZZZ</name>
<organism evidence="2">
    <name type="scientific">marine sediment metagenome</name>
    <dbReference type="NCBI Taxonomy" id="412755"/>
    <lineage>
        <taxon>unclassified sequences</taxon>
        <taxon>metagenomes</taxon>
        <taxon>ecological metagenomes</taxon>
    </lineage>
</organism>
<feature type="domain" description="NAD(P)-binding" evidence="1">
    <location>
        <begin position="6"/>
        <end position="184"/>
    </location>
</feature>
<comment type="caution">
    <text evidence="2">The sequence shown here is derived from an EMBL/GenBank/DDBJ whole genome shotgun (WGS) entry which is preliminary data.</text>
</comment>
<evidence type="ECO:0000313" key="2">
    <source>
        <dbReference type="EMBL" id="KKN92195.1"/>
    </source>
</evidence>
<protein>
    <recommendedName>
        <fullName evidence="1">NAD(P)-binding domain-containing protein</fullName>
    </recommendedName>
</protein>
<evidence type="ECO:0000259" key="1">
    <source>
        <dbReference type="Pfam" id="PF13460"/>
    </source>
</evidence>
<dbReference type="PANTHER" id="PTHR47129">
    <property type="entry name" value="QUINONE OXIDOREDUCTASE 2"/>
    <property type="match status" value="1"/>
</dbReference>
<dbReference type="InterPro" id="IPR052718">
    <property type="entry name" value="NmrA-type_oxidoreductase"/>
</dbReference>
<dbReference type="Pfam" id="PF13460">
    <property type="entry name" value="NAD_binding_10"/>
    <property type="match status" value="1"/>
</dbReference>